<gene>
    <name evidence="2" type="ORF">QBC37DRAFT_325825</name>
</gene>
<organism evidence="2 3">
    <name type="scientific">Rhypophila decipiens</name>
    <dbReference type="NCBI Taxonomy" id="261697"/>
    <lineage>
        <taxon>Eukaryota</taxon>
        <taxon>Fungi</taxon>
        <taxon>Dikarya</taxon>
        <taxon>Ascomycota</taxon>
        <taxon>Pezizomycotina</taxon>
        <taxon>Sordariomycetes</taxon>
        <taxon>Sordariomycetidae</taxon>
        <taxon>Sordariales</taxon>
        <taxon>Naviculisporaceae</taxon>
        <taxon>Rhypophila</taxon>
    </lineage>
</organism>
<keyword evidence="3" id="KW-1185">Reference proteome</keyword>
<dbReference type="AlphaFoldDB" id="A0AAN6XZ87"/>
<sequence>MLFSAGILPVLLPLLSGATAAIIPQERQHQLNTNSFGDNNNGTDPLKIPHPLAYSIEGPRIYGSYNEIDDNEMHQAIACIHNEICVRRNIPFDGKVRCTIGYSVAYICNWKDKKKGSQKYSKAWFAEKTGKLPMGSLFCDQSEMYEAWKQIRIAKHSQTGWWYDKEGYRTFGFDRSCPKGECDNGWRNGYDGEQCHKNKHKPAPWTFDYKARQYKFYNHSAPFPMLPRPEDYSQPQYFNPWIESGPM</sequence>
<reference evidence="2" key="1">
    <citation type="journal article" date="2023" name="Mol. Phylogenet. Evol.">
        <title>Genome-scale phylogeny and comparative genomics of the fungal order Sordariales.</title>
        <authorList>
            <person name="Hensen N."/>
            <person name="Bonometti L."/>
            <person name="Westerberg I."/>
            <person name="Brannstrom I.O."/>
            <person name="Guillou S."/>
            <person name="Cros-Aarteil S."/>
            <person name="Calhoun S."/>
            <person name="Haridas S."/>
            <person name="Kuo A."/>
            <person name="Mondo S."/>
            <person name="Pangilinan J."/>
            <person name="Riley R."/>
            <person name="LaButti K."/>
            <person name="Andreopoulos B."/>
            <person name="Lipzen A."/>
            <person name="Chen C."/>
            <person name="Yan M."/>
            <person name="Daum C."/>
            <person name="Ng V."/>
            <person name="Clum A."/>
            <person name="Steindorff A."/>
            <person name="Ohm R.A."/>
            <person name="Martin F."/>
            <person name="Silar P."/>
            <person name="Natvig D.O."/>
            <person name="Lalanne C."/>
            <person name="Gautier V."/>
            <person name="Ament-Velasquez S.L."/>
            <person name="Kruys A."/>
            <person name="Hutchinson M.I."/>
            <person name="Powell A.J."/>
            <person name="Barry K."/>
            <person name="Miller A.N."/>
            <person name="Grigoriev I.V."/>
            <person name="Debuchy R."/>
            <person name="Gladieux P."/>
            <person name="Hiltunen Thoren M."/>
            <person name="Johannesson H."/>
        </authorList>
    </citation>
    <scope>NUCLEOTIDE SEQUENCE</scope>
    <source>
        <strain evidence="2">PSN293</strain>
    </source>
</reference>
<name>A0AAN6XZ87_9PEZI</name>
<feature type="chain" id="PRO_5042854674" evidence="1">
    <location>
        <begin position="21"/>
        <end position="247"/>
    </location>
</feature>
<comment type="caution">
    <text evidence="2">The sequence shown here is derived from an EMBL/GenBank/DDBJ whole genome shotgun (WGS) entry which is preliminary data.</text>
</comment>
<dbReference type="Proteomes" id="UP001301769">
    <property type="component" value="Unassembled WGS sequence"/>
</dbReference>
<keyword evidence="1" id="KW-0732">Signal</keyword>
<proteinExistence type="predicted"/>
<dbReference type="EMBL" id="MU858245">
    <property type="protein sequence ID" value="KAK4208411.1"/>
    <property type="molecule type" value="Genomic_DNA"/>
</dbReference>
<evidence type="ECO:0000313" key="3">
    <source>
        <dbReference type="Proteomes" id="UP001301769"/>
    </source>
</evidence>
<accession>A0AAN6XZ87</accession>
<evidence type="ECO:0000256" key="1">
    <source>
        <dbReference type="SAM" id="SignalP"/>
    </source>
</evidence>
<feature type="signal peptide" evidence="1">
    <location>
        <begin position="1"/>
        <end position="20"/>
    </location>
</feature>
<protein>
    <submittedName>
        <fullName evidence="2">Uncharacterized protein</fullName>
    </submittedName>
</protein>
<evidence type="ECO:0000313" key="2">
    <source>
        <dbReference type="EMBL" id="KAK4208411.1"/>
    </source>
</evidence>
<reference evidence="2" key="2">
    <citation type="submission" date="2023-05" db="EMBL/GenBank/DDBJ databases">
        <authorList>
            <consortium name="Lawrence Berkeley National Laboratory"/>
            <person name="Steindorff A."/>
            <person name="Hensen N."/>
            <person name="Bonometti L."/>
            <person name="Westerberg I."/>
            <person name="Brannstrom I.O."/>
            <person name="Guillou S."/>
            <person name="Cros-Aarteil S."/>
            <person name="Calhoun S."/>
            <person name="Haridas S."/>
            <person name="Kuo A."/>
            <person name="Mondo S."/>
            <person name="Pangilinan J."/>
            <person name="Riley R."/>
            <person name="Labutti K."/>
            <person name="Andreopoulos B."/>
            <person name="Lipzen A."/>
            <person name="Chen C."/>
            <person name="Yanf M."/>
            <person name="Daum C."/>
            <person name="Ng V."/>
            <person name="Clum A."/>
            <person name="Ohm R."/>
            <person name="Martin F."/>
            <person name="Silar P."/>
            <person name="Natvig D."/>
            <person name="Lalanne C."/>
            <person name="Gautier V."/>
            <person name="Ament-Velasquez S.L."/>
            <person name="Kruys A."/>
            <person name="Hutchinson M.I."/>
            <person name="Powell A.J."/>
            <person name="Barry K."/>
            <person name="Miller A.N."/>
            <person name="Grigoriev I.V."/>
            <person name="Debuchy R."/>
            <person name="Gladieux P."/>
            <person name="Thoren M.H."/>
            <person name="Johannesson H."/>
        </authorList>
    </citation>
    <scope>NUCLEOTIDE SEQUENCE</scope>
    <source>
        <strain evidence="2">PSN293</strain>
    </source>
</reference>